<comment type="caution">
    <text evidence="1">The sequence shown here is derived from an EMBL/GenBank/DDBJ whole genome shotgun (WGS) entry which is preliminary data.</text>
</comment>
<gene>
    <name evidence="1" type="ORF">S01H1_85413</name>
</gene>
<evidence type="ECO:0000313" key="1">
    <source>
        <dbReference type="EMBL" id="GAG50087.1"/>
    </source>
</evidence>
<dbReference type="AlphaFoldDB" id="X0YTM2"/>
<organism evidence="1">
    <name type="scientific">marine sediment metagenome</name>
    <dbReference type="NCBI Taxonomy" id="412755"/>
    <lineage>
        <taxon>unclassified sequences</taxon>
        <taxon>metagenomes</taxon>
        <taxon>ecological metagenomes</taxon>
    </lineage>
</organism>
<feature type="non-terminal residue" evidence="1">
    <location>
        <position position="45"/>
    </location>
</feature>
<reference evidence="1" key="1">
    <citation type="journal article" date="2014" name="Front. Microbiol.">
        <title>High frequency of phylogenetically diverse reductive dehalogenase-homologous genes in deep subseafloor sedimentary metagenomes.</title>
        <authorList>
            <person name="Kawai M."/>
            <person name="Futagami T."/>
            <person name="Toyoda A."/>
            <person name="Takaki Y."/>
            <person name="Nishi S."/>
            <person name="Hori S."/>
            <person name="Arai W."/>
            <person name="Tsubouchi T."/>
            <person name="Morono Y."/>
            <person name="Uchiyama I."/>
            <person name="Ito T."/>
            <person name="Fujiyama A."/>
            <person name="Inagaki F."/>
            <person name="Takami H."/>
        </authorList>
    </citation>
    <scope>NUCLEOTIDE SEQUENCE</scope>
    <source>
        <strain evidence="1">Expedition CK06-06</strain>
    </source>
</reference>
<sequence length="45" mass="4402">MGVAETVGVDAFVDAGPGGEAFEHDTNVGGGHRVTAECAEDGVAV</sequence>
<name>X0YTM2_9ZZZZ</name>
<protein>
    <submittedName>
        <fullName evidence="1">Uncharacterized protein</fullName>
    </submittedName>
</protein>
<accession>X0YTM2</accession>
<dbReference type="EMBL" id="BARS01058651">
    <property type="protein sequence ID" value="GAG50087.1"/>
    <property type="molecule type" value="Genomic_DNA"/>
</dbReference>
<proteinExistence type="predicted"/>